<sequence>MVDLPLHNIQLEITVDMATSVDFCVRYCVQRHFASAATWQVLSFTVFDATLHIFDAAKTHLHAAPVADISVIHVSGHTHQLQIQNRALFLFLCPSASSLAKFRATLAWAVVGGPIQGLASESHGDVWVQHMAVAASILESNKAFPSDVLVSSLTVAKFKASMAPLHAVCDFLLTSPSVCHVYEKLLDFEAAYLADTAKCRNFAHLMVQYRILQNQPVWATGQRSNSSLNAIFRLCPHCHHDLPLDLMFAVHIQDATRSCPLCQATLNYRVFQLGHLVRAHRTFRIKSASGKILALEMPPLPHDGSFETYLASVTQSIQSICPVAEDSAKLCGRVNEALDVYMNRCLGAFDFDVVHAMLQDLRNLSNWGRVFAMHTNSDYWSRPQIIQASIVRYHKYLHLLQLNNDESSVGLNPTFDMSNAMYAHACYAKDFQAFFLKATGRPFTVDPHYVDAGQVIATESIAKMSAQLFHQWARHYDEACLPRTLSTPWPRNEDHEMKPERNPFQPLESSTIEACCGIDILFDLAPGAVSQNCKKVVLPVIGTPFMDVMFPLAERAPILFTLKEQWVKASVAGYASGWWETQQTFAIS</sequence>
<accession>A0A485KMM4</accession>
<protein>
    <submittedName>
        <fullName evidence="2">Aste57867_9273 protein</fullName>
    </submittedName>
</protein>
<evidence type="ECO:0000313" key="2">
    <source>
        <dbReference type="EMBL" id="VFT86156.1"/>
    </source>
</evidence>
<reference evidence="2 3" key="1">
    <citation type="submission" date="2019-03" db="EMBL/GenBank/DDBJ databases">
        <authorList>
            <person name="Gaulin E."/>
            <person name="Dumas B."/>
        </authorList>
    </citation>
    <scope>NUCLEOTIDE SEQUENCE [LARGE SCALE GENOMIC DNA]</scope>
    <source>
        <strain evidence="2">CBS 568.67</strain>
    </source>
</reference>
<keyword evidence="3" id="KW-1185">Reference proteome</keyword>
<dbReference type="EMBL" id="CAADRA010005155">
    <property type="protein sequence ID" value="VFT86156.1"/>
    <property type="molecule type" value="Genomic_DNA"/>
</dbReference>
<evidence type="ECO:0000313" key="1">
    <source>
        <dbReference type="EMBL" id="KAF0700189.1"/>
    </source>
</evidence>
<proteinExistence type="predicted"/>
<dbReference type="AlphaFoldDB" id="A0A485KMM4"/>
<evidence type="ECO:0000313" key="3">
    <source>
        <dbReference type="Proteomes" id="UP000332933"/>
    </source>
</evidence>
<organism evidence="2 3">
    <name type="scientific">Aphanomyces stellatus</name>
    <dbReference type="NCBI Taxonomy" id="120398"/>
    <lineage>
        <taxon>Eukaryota</taxon>
        <taxon>Sar</taxon>
        <taxon>Stramenopiles</taxon>
        <taxon>Oomycota</taxon>
        <taxon>Saprolegniomycetes</taxon>
        <taxon>Saprolegniales</taxon>
        <taxon>Verrucalvaceae</taxon>
        <taxon>Aphanomyces</taxon>
    </lineage>
</organism>
<gene>
    <name evidence="2" type="primary">Aste57867_9273</name>
    <name evidence="1" type="ORF">As57867_009237</name>
    <name evidence="2" type="ORF">ASTE57867_9273</name>
</gene>
<dbReference type="EMBL" id="VJMH01005134">
    <property type="protein sequence ID" value="KAF0700189.1"/>
    <property type="molecule type" value="Genomic_DNA"/>
</dbReference>
<dbReference type="Proteomes" id="UP000332933">
    <property type="component" value="Unassembled WGS sequence"/>
</dbReference>
<name>A0A485KMM4_9STRA</name>
<reference evidence="1" key="2">
    <citation type="submission" date="2019-06" db="EMBL/GenBank/DDBJ databases">
        <title>Genomics analysis of Aphanomyces spp. identifies a new class of oomycete effector associated with host adaptation.</title>
        <authorList>
            <person name="Gaulin E."/>
        </authorList>
    </citation>
    <scope>NUCLEOTIDE SEQUENCE</scope>
    <source>
        <strain evidence="1">CBS 578.67</strain>
    </source>
</reference>